<protein>
    <submittedName>
        <fullName evidence="1">12611_t:CDS:1</fullName>
    </submittedName>
</protein>
<dbReference type="AlphaFoldDB" id="A0A9N8YVJ0"/>
<keyword evidence="2" id="KW-1185">Reference proteome</keyword>
<sequence>MLPLDFFLDFFTGSFKINTSSWYTYLIENFNEFPSYQTSENFSIPQFELDAFVDINDKEKAQEWFLEFESYSKSTMPLSKGYGVKGNRVLFREKCHCIHSNEVKKKQGSRETKLPQSSRTRITGCNARIHLRLESWRLETSHPFEINIRFTHNHVINSAESLSFQRVSSEVREKFLELFKDEHSPALAKSSYEDGLHLSAENDQN</sequence>
<gene>
    <name evidence="1" type="ORF">FMOSSE_LOCUS1405</name>
</gene>
<dbReference type="EMBL" id="CAJVPP010000161">
    <property type="protein sequence ID" value="CAG8449409.1"/>
    <property type="molecule type" value="Genomic_DNA"/>
</dbReference>
<dbReference type="PANTHER" id="PTHR35385">
    <property type="entry name" value="PROTEIN B, PUTATIVE-RELATED-RELATED"/>
    <property type="match status" value="1"/>
</dbReference>
<proteinExistence type="predicted"/>
<evidence type="ECO:0000313" key="2">
    <source>
        <dbReference type="Proteomes" id="UP000789375"/>
    </source>
</evidence>
<organism evidence="1 2">
    <name type="scientific">Funneliformis mosseae</name>
    <name type="common">Endomycorrhizal fungus</name>
    <name type="synonym">Glomus mosseae</name>
    <dbReference type="NCBI Taxonomy" id="27381"/>
    <lineage>
        <taxon>Eukaryota</taxon>
        <taxon>Fungi</taxon>
        <taxon>Fungi incertae sedis</taxon>
        <taxon>Mucoromycota</taxon>
        <taxon>Glomeromycotina</taxon>
        <taxon>Glomeromycetes</taxon>
        <taxon>Glomerales</taxon>
        <taxon>Glomeraceae</taxon>
        <taxon>Funneliformis</taxon>
    </lineage>
</organism>
<accession>A0A9N8YVJ0</accession>
<dbReference type="PANTHER" id="PTHR35385:SF2">
    <property type="entry name" value="PROTEIN B, PUTATIVE-RELATED"/>
    <property type="match status" value="1"/>
</dbReference>
<comment type="caution">
    <text evidence="1">The sequence shown here is derived from an EMBL/GenBank/DDBJ whole genome shotgun (WGS) entry which is preliminary data.</text>
</comment>
<reference evidence="1" key="1">
    <citation type="submission" date="2021-06" db="EMBL/GenBank/DDBJ databases">
        <authorList>
            <person name="Kallberg Y."/>
            <person name="Tangrot J."/>
            <person name="Rosling A."/>
        </authorList>
    </citation>
    <scope>NUCLEOTIDE SEQUENCE</scope>
    <source>
        <strain evidence="1">87-6 pot B 2015</strain>
    </source>
</reference>
<evidence type="ECO:0000313" key="1">
    <source>
        <dbReference type="EMBL" id="CAG8449409.1"/>
    </source>
</evidence>
<dbReference type="Proteomes" id="UP000789375">
    <property type="component" value="Unassembled WGS sequence"/>
</dbReference>
<name>A0A9N8YVJ0_FUNMO</name>